<dbReference type="Proteomes" id="UP000565441">
    <property type="component" value="Unassembled WGS sequence"/>
</dbReference>
<evidence type="ECO:0000256" key="4">
    <source>
        <dbReference type="ARBA" id="ARBA00023157"/>
    </source>
</evidence>
<accession>A0A8H5M3L8</accession>
<keyword evidence="4" id="KW-1015">Disulfide bond</keyword>
<dbReference type="InterPro" id="IPR004978">
    <property type="entry name" value="Stanniocalcin"/>
</dbReference>
<dbReference type="GO" id="GO:0005179">
    <property type="term" value="F:hormone activity"/>
    <property type="evidence" value="ECO:0007669"/>
    <property type="project" value="UniProtKB-KW"/>
</dbReference>
<evidence type="ECO:0000256" key="2">
    <source>
        <dbReference type="ARBA" id="ARBA00011748"/>
    </source>
</evidence>
<gene>
    <name evidence="5" type="ORF">D9615_006576</name>
</gene>
<dbReference type="PANTHER" id="PTHR11245:SF6">
    <property type="entry name" value="DUF19 DOMAIN-CONTAINING PROTEIN"/>
    <property type="match status" value="1"/>
</dbReference>
<comment type="caution">
    <text evidence="5">The sequence shown here is derived from an EMBL/GenBank/DDBJ whole genome shotgun (WGS) entry which is preliminary data.</text>
</comment>
<organism evidence="5 6">
    <name type="scientific">Tricholomella constricta</name>
    <dbReference type="NCBI Taxonomy" id="117010"/>
    <lineage>
        <taxon>Eukaryota</taxon>
        <taxon>Fungi</taxon>
        <taxon>Dikarya</taxon>
        <taxon>Basidiomycota</taxon>
        <taxon>Agaricomycotina</taxon>
        <taxon>Agaricomycetes</taxon>
        <taxon>Agaricomycetidae</taxon>
        <taxon>Agaricales</taxon>
        <taxon>Tricholomatineae</taxon>
        <taxon>Lyophyllaceae</taxon>
        <taxon>Tricholomella</taxon>
    </lineage>
</organism>
<sequence length="201" mass="22062">MPSIRYQPWGAAKAIPSVLFSMLVTLLIIGSLTPSTLTVSAFPTSHGSRQTNNICTNPPRDSCAFYADCLESKYHCGPEGYPIGFGQSFCEKFSANRAELSTKGQTWMLDTMQCLQNELVPEATATTGVTCRSLEKKAFASHAKCYVESGLCTLPPSDWLAIVEIVEIKTLFESKNSFLATLNAGKGCIKTYLFFLKELIF</sequence>
<protein>
    <submittedName>
        <fullName evidence="5">Uncharacterized protein</fullName>
    </submittedName>
</protein>
<comment type="similarity">
    <text evidence="1">Belongs to the stanniocalcin family.</text>
</comment>
<dbReference type="OrthoDB" id="2251794at2759"/>
<evidence type="ECO:0000256" key="3">
    <source>
        <dbReference type="ARBA" id="ARBA00022702"/>
    </source>
</evidence>
<dbReference type="EMBL" id="JAACJP010000016">
    <property type="protein sequence ID" value="KAF5379449.1"/>
    <property type="molecule type" value="Genomic_DNA"/>
</dbReference>
<evidence type="ECO:0000313" key="6">
    <source>
        <dbReference type="Proteomes" id="UP000565441"/>
    </source>
</evidence>
<keyword evidence="3" id="KW-0372">Hormone</keyword>
<dbReference type="Pfam" id="PF03298">
    <property type="entry name" value="Stanniocalcin"/>
    <property type="match status" value="1"/>
</dbReference>
<dbReference type="GO" id="GO:0006874">
    <property type="term" value="P:intracellular calcium ion homeostasis"/>
    <property type="evidence" value="ECO:0007669"/>
    <property type="project" value="TreeGrafter"/>
</dbReference>
<evidence type="ECO:0000256" key="1">
    <source>
        <dbReference type="ARBA" id="ARBA00008693"/>
    </source>
</evidence>
<dbReference type="GO" id="GO:0005615">
    <property type="term" value="C:extracellular space"/>
    <property type="evidence" value="ECO:0007669"/>
    <property type="project" value="TreeGrafter"/>
</dbReference>
<name>A0A8H5M3L8_9AGAR</name>
<proteinExistence type="inferred from homology"/>
<dbReference type="AlphaFoldDB" id="A0A8H5M3L8"/>
<comment type="subunit">
    <text evidence="2">Homodimer; disulfide-linked.</text>
</comment>
<dbReference type="PANTHER" id="PTHR11245">
    <property type="entry name" value="STANNIOCALCIN"/>
    <property type="match status" value="1"/>
</dbReference>
<keyword evidence="6" id="KW-1185">Reference proteome</keyword>
<reference evidence="5 6" key="1">
    <citation type="journal article" date="2020" name="ISME J.">
        <title>Uncovering the hidden diversity of litter-decomposition mechanisms in mushroom-forming fungi.</title>
        <authorList>
            <person name="Floudas D."/>
            <person name="Bentzer J."/>
            <person name="Ahren D."/>
            <person name="Johansson T."/>
            <person name="Persson P."/>
            <person name="Tunlid A."/>
        </authorList>
    </citation>
    <scope>NUCLEOTIDE SEQUENCE [LARGE SCALE GENOMIC DNA]</scope>
    <source>
        <strain evidence="5 6">CBS 661.87</strain>
    </source>
</reference>
<evidence type="ECO:0000313" key="5">
    <source>
        <dbReference type="EMBL" id="KAF5379449.1"/>
    </source>
</evidence>